<dbReference type="PROSITE" id="PS50943">
    <property type="entry name" value="HTH_CROC1"/>
    <property type="match status" value="1"/>
</dbReference>
<organism evidence="2 3">
    <name type="scientific">Nocardiopsis endophytica</name>
    <dbReference type="NCBI Taxonomy" id="3018445"/>
    <lineage>
        <taxon>Bacteria</taxon>
        <taxon>Bacillati</taxon>
        <taxon>Actinomycetota</taxon>
        <taxon>Actinomycetes</taxon>
        <taxon>Streptosporangiales</taxon>
        <taxon>Nocardiopsidaceae</taxon>
        <taxon>Nocardiopsis</taxon>
    </lineage>
</organism>
<keyword evidence="3" id="KW-1185">Reference proteome</keyword>
<gene>
    <name evidence="2" type="ORF">O4J56_05970</name>
</gene>
<dbReference type="Proteomes" id="UP001527866">
    <property type="component" value="Unassembled WGS sequence"/>
</dbReference>
<dbReference type="SUPFAM" id="SSF48452">
    <property type="entry name" value="TPR-like"/>
    <property type="match status" value="1"/>
</dbReference>
<dbReference type="InterPro" id="IPR010982">
    <property type="entry name" value="Lambda_DNA-bd_dom_sf"/>
</dbReference>
<protein>
    <submittedName>
        <fullName evidence="2">Helix-turn-helix transcriptional regulator</fullName>
    </submittedName>
</protein>
<accession>A0ABT4TZQ5</accession>
<dbReference type="Pfam" id="PF01381">
    <property type="entry name" value="HTH_3"/>
    <property type="match status" value="1"/>
</dbReference>
<comment type="caution">
    <text evidence="2">The sequence shown here is derived from an EMBL/GenBank/DDBJ whole genome shotgun (WGS) entry which is preliminary data.</text>
</comment>
<name>A0ABT4TZQ5_9ACTN</name>
<reference evidence="2 3" key="1">
    <citation type="submission" date="2023-01" db="EMBL/GenBank/DDBJ databases">
        <title>Draft genome sequence of Nocardiopsis sp. RSe5-2 isolated from halophytes.</title>
        <authorList>
            <person name="Duangmal K."/>
            <person name="Chantavorakit T."/>
        </authorList>
    </citation>
    <scope>NUCLEOTIDE SEQUENCE [LARGE SCALE GENOMIC DNA]</scope>
    <source>
        <strain evidence="2 3">RSe5-2</strain>
    </source>
</reference>
<dbReference type="InterPro" id="IPR001387">
    <property type="entry name" value="Cro/C1-type_HTH"/>
</dbReference>
<dbReference type="InterPro" id="IPR011990">
    <property type="entry name" value="TPR-like_helical_dom_sf"/>
</dbReference>
<dbReference type="SUPFAM" id="SSF47413">
    <property type="entry name" value="lambda repressor-like DNA-binding domains"/>
    <property type="match status" value="1"/>
</dbReference>
<proteinExistence type="predicted"/>
<feature type="domain" description="HTH cro/C1-type" evidence="1">
    <location>
        <begin position="11"/>
        <end position="64"/>
    </location>
</feature>
<dbReference type="CDD" id="cd00093">
    <property type="entry name" value="HTH_XRE"/>
    <property type="match status" value="1"/>
</dbReference>
<dbReference type="RefSeq" id="WP_270684171.1">
    <property type="nucleotide sequence ID" value="NZ_JAQFWQ010000011.1"/>
</dbReference>
<dbReference type="Gene3D" id="1.10.260.40">
    <property type="entry name" value="lambda repressor-like DNA-binding domains"/>
    <property type="match status" value="1"/>
</dbReference>
<sequence length="405" mass="44338">MSHDINPGDRIRELRRRRGMTQERLAEAAHLALPTIKKIEQGGSARMESYNAIARALGKTTLAFATPAAPTPGDDSPDTSLAAIRAAINPPTGITGDPLLNLGSDEPDLVMLGRATKSVSLAYYADRYDDVARLAPSVIRSAHLHVRELDGRDKDEAHRLRADILGVAGRYLIQVRQHDLALTALRDSLRDALEIGHQPLAAAAISSQAWALMRQARFSEVEALCVRTADEIEPRMSRATSDQLSAWGWLLLRAGAAAARNNRAEESREFHSMAASAAARLHEEVDTAEHLMFGRTTVQLKTIESELVTGHPDRVLEQSEHVPDDVGARLKTGVNRHRIDQAKAHLQTGDPGAALEVLQGLRQDAPEWLRYQQAAREVAEDILAAPKRMPSAEQRELADFLGVPV</sequence>
<evidence type="ECO:0000313" key="3">
    <source>
        <dbReference type="Proteomes" id="UP001527866"/>
    </source>
</evidence>
<evidence type="ECO:0000313" key="2">
    <source>
        <dbReference type="EMBL" id="MDA2810179.1"/>
    </source>
</evidence>
<dbReference type="EMBL" id="JAQFWQ010000011">
    <property type="protein sequence ID" value="MDA2810179.1"/>
    <property type="molecule type" value="Genomic_DNA"/>
</dbReference>
<evidence type="ECO:0000259" key="1">
    <source>
        <dbReference type="PROSITE" id="PS50943"/>
    </source>
</evidence>
<dbReference type="SMART" id="SM00530">
    <property type="entry name" value="HTH_XRE"/>
    <property type="match status" value="1"/>
</dbReference>